<protein>
    <submittedName>
        <fullName evidence="2">Uncharacterized protein</fullName>
    </submittedName>
</protein>
<feature type="region of interest" description="Disordered" evidence="1">
    <location>
        <begin position="33"/>
        <end position="84"/>
    </location>
</feature>
<dbReference type="EMBL" id="CP108110">
    <property type="protein sequence ID" value="WUQ85851.1"/>
    <property type="molecule type" value="Genomic_DNA"/>
</dbReference>
<dbReference type="Proteomes" id="UP001432222">
    <property type="component" value="Chromosome"/>
</dbReference>
<gene>
    <name evidence="2" type="ORF">OHA16_24510</name>
</gene>
<accession>A0ABZ1U4I5</accession>
<keyword evidence="3" id="KW-1185">Reference proteome</keyword>
<dbReference type="RefSeq" id="WP_328956535.1">
    <property type="nucleotide sequence ID" value="NZ_CP108110.1"/>
</dbReference>
<reference evidence="2" key="1">
    <citation type="submission" date="2022-10" db="EMBL/GenBank/DDBJ databases">
        <title>The complete genomes of actinobacterial strains from the NBC collection.</title>
        <authorList>
            <person name="Joergensen T.S."/>
            <person name="Alvarez Arevalo M."/>
            <person name="Sterndorff E.B."/>
            <person name="Faurdal D."/>
            <person name="Vuksanovic O."/>
            <person name="Mourched A.-S."/>
            <person name="Charusanti P."/>
            <person name="Shaw S."/>
            <person name="Blin K."/>
            <person name="Weber T."/>
        </authorList>
    </citation>
    <scope>NUCLEOTIDE SEQUENCE</scope>
    <source>
        <strain evidence="2">NBC_00222</strain>
    </source>
</reference>
<proteinExistence type="predicted"/>
<feature type="compositionally biased region" description="Basic and acidic residues" evidence="1">
    <location>
        <begin position="44"/>
        <end position="75"/>
    </location>
</feature>
<evidence type="ECO:0000313" key="3">
    <source>
        <dbReference type="Proteomes" id="UP001432222"/>
    </source>
</evidence>
<evidence type="ECO:0000313" key="2">
    <source>
        <dbReference type="EMBL" id="WUQ85851.1"/>
    </source>
</evidence>
<organism evidence="2 3">
    <name type="scientific">Kitasatospora purpeofusca</name>
    <dbReference type="NCBI Taxonomy" id="67352"/>
    <lineage>
        <taxon>Bacteria</taxon>
        <taxon>Bacillati</taxon>
        <taxon>Actinomycetota</taxon>
        <taxon>Actinomycetes</taxon>
        <taxon>Kitasatosporales</taxon>
        <taxon>Streptomycetaceae</taxon>
        <taxon>Kitasatospora</taxon>
    </lineage>
</organism>
<evidence type="ECO:0000256" key="1">
    <source>
        <dbReference type="SAM" id="MobiDB-lite"/>
    </source>
</evidence>
<sequence length="163" mass="17565">MGELAGELMALVADGFLRTLRVARAKRRLAAGRPVRIPCSARADGPDRADTQPDTQPDTRPDDGADDRADDRAEGRPGYVAGKLRITPGAPTAAFTSRDRERLELAVGGTFEAPEPDAWHDQDWAATAYRAPGADHPVYLQVDSRYLPLLHASLLAPAVARTV</sequence>
<name>A0ABZ1U4I5_9ACTN</name>